<accession>A0A6V8IBA4</accession>
<evidence type="ECO:0000313" key="1">
    <source>
        <dbReference type="EMBL" id="GFE94909.1"/>
    </source>
</evidence>
<dbReference type="AlphaFoldDB" id="A0A6V8IBA4"/>
<dbReference type="Proteomes" id="UP000548726">
    <property type="component" value="Unassembled WGS sequence"/>
</dbReference>
<dbReference type="EMBL" id="BLJP01000036">
    <property type="protein sequence ID" value="GFE94909.1"/>
    <property type="molecule type" value="Genomic_DNA"/>
</dbReference>
<evidence type="ECO:0000313" key="2">
    <source>
        <dbReference type="Proteomes" id="UP000548726"/>
    </source>
</evidence>
<keyword evidence="2" id="KW-1185">Reference proteome</keyword>
<organism evidence="1 2">
    <name type="scientific">Acetobacter persici</name>
    <dbReference type="NCBI Taxonomy" id="1076596"/>
    <lineage>
        <taxon>Bacteria</taxon>
        <taxon>Pseudomonadati</taxon>
        <taxon>Pseudomonadota</taxon>
        <taxon>Alphaproteobacteria</taxon>
        <taxon>Acetobacterales</taxon>
        <taxon>Acetobacteraceae</taxon>
        <taxon>Acetobacter</taxon>
    </lineage>
</organism>
<proteinExistence type="predicted"/>
<sequence>MESMPLGYGPRPWYGLRFLCDGNTLLNAELCEFEYILDGSAEADIRYLYYPRLRDFIRHIRHFGLPRLYCPVFSRGGQ</sequence>
<comment type="caution">
    <text evidence="1">The sequence shown here is derived from an EMBL/GenBank/DDBJ whole genome shotgun (WGS) entry which is preliminary data.</text>
</comment>
<gene>
    <name evidence="1" type="ORF">DmAi_29680</name>
</gene>
<name>A0A6V8IBA4_9PROT</name>
<protein>
    <submittedName>
        <fullName evidence="1">Uncharacterized protein</fullName>
    </submittedName>
</protein>
<reference evidence="1 2" key="1">
    <citation type="journal article" date="2020" name="Cell Rep.">
        <title>Local necrotic cells trigger systemic immune activation via gut microbiome dysbiosis in Drosophila.</title>
        <authorList>
            <person name="Kosakamoto H."/>
            <person name="Yamauchi T."/>
            <person name="Akuzawa-Tokita Y."/>
            <person name="Nishimura K."/>
            <person name="Soga T."/>
            <person name="Murakami T."/>
            <person name="Mori H."/>
            <person name="Yamamoto K."/>
            <person name="Miyazaki R."/>
            <person name="Koto A."/>
            <person name="Miura M."/>
            <person name="Obata F."/>
        </authorList>
    </citation>
    <scope>NUCLEOTIDE SEQUENCE [LARGE SCALE GENOMIC DNA]</scope>
    <source>
        <strain evidence="1 2">Ai</strain>
    </source>
</reference>